<evidence type="ECO:0000256" key="1">
    <source>
        <dbReference type="ARBA" id="ARBA00022448"/>
    </source>
</evidence>
<feature type="transmembrane region" description="Helical" evidence="7">
    <location>
        <begin position="162"/>
        <end position="181"/>
    </location>
</feature>
<dbReference type="PANTHER" id="PTHR30176:SF3">
    <property type="entry name" value="FERREDOXIN-TYPE PROTEIN NAPH"/>
    <property type="match status" value="1"/>
</dbReference>
<feature type="domain" description="4Fe-4S ferredoxin-type" evidence="8">
    <location>
        <begin position="206"/>
        <end position="235"/>
    </location>
</feature>
<reference evidence="9" key="1">
    <citation type="submission" date="2022-12" db="EMBL/GenBank/DDBJ databases">
        <authorList>
            <person name="Wang J."/>
        </authorList>
    </citation>
    <scope>NUCLEOTIDE SEQUENCE</scope>
    <source>
        <strain evidence="9">HY-45-18</strain>
    </source>
</reference>
<evidence type="ECO:0000256" key="7">
    <source>
        <dbReference type="SAM" id="Phobius"/>
    </source>
</evidence>
<keyword evidence="6" id="KW-0411">Iron-sulfur</keyword>
<dbReference type="PROSITE" id="PS51379">
    <property type="entry name" value="4FE4S_FER_2"/>
    <property type="match status" value="2"/>
</dbReference>
<evidence type="ECO:0000256" key="6">
    <source>
        <dbReference type="ARBA" id="ARBA00023014"/>
    </source>
</evidence>
<keyword evidence="5" id="KW-0408">Iron</keyword>
<evidence type="ECO:0000256" key="4">
    <source>
        <dbReference type="ARBA" id="ARBA00022982"/>
    </source>
</evidence>
<accession>A0ABT4D0J4</accession>
<dbReference type="InterPro" id="IPR017896">
    <property type="entry name" value="4Fe4S_Fe-S-bd"/>
</dbReference>
<evidence type="ECO:0000313" key="9">
    <source>
        <dbReference type="EMBL" id="MCY6484617.1"/>
    </source>
</evidence>
<protein>
    <submittedName>
        <fullName evidence="9">4Fe-4S binding protein</fullName>
    </submittedName>
</protein>
<keyword evidence="2" id="KW-0004">4Fe-4S</keyword>
<keyword evidence="1" id="KW-0813">Transport</keyword>
<dbReference type="Pfam" id="PF12801">
    <property type="entry name" value="Fer4_5"/>
    <property type="match status" value="2"/>
</dbReference>
<keyword evidence="4" id="KW-0249">Electron transport</keyword>
<keyword evidence="7" id="KW-0812">Transmembrane</keyword>
<keyword evidence="10" id="KW-1185">Reference proteome</keyword>
<dbReference type="InterPro" id="IPR017900">
    <property type="entry name" value="4Fe4S_Fe_S_CS"/>
</dbReference>
<feature type="transmembrane region" description="Helical" evidence="7">
    <location>
        <begin position="76"/>
        <end position="103"/>
    </location>
</feature>
<dbReference type="PANTHER" id="PTHR30176">
    <property type="entry name" value="FERREDOXIN-TYPE PROTEIN NAPH"/>
    <property type="match status" value="1"/>
</dbReference>
<evidence type="ECO:0000256" key="2">
    <source>
        <dbReference type="ARBA" id="ARBA00022485"/>
    </source>
</evidence>
<comment type="caution">
    <text evidence="9">The sequence shown here is derived from an EMBL/GenBank/DDBJ whole genome shotgun (WGS) entry which is preliminary data.</text>
</comment>
<evidence type="ECO:0000259" key="8">
    <source>
        <dbReference type="PROSITE" id="PS51379"/>
    </source>
</evidence>
<dbReference type="Proteomes" id="UP001078443">
    <property type="component" value="Unassembled WGS sequence"/>
</dbReference>
<dbReference type="Gene3D" id="3.30.70.20">
    <property type="match status" value="1"/>
</dbReference>
<feature type="transmembrane region" description="Helical" evidence="7">
    <location>
        <begin position="131"/>
        <end position="156"/>
    </location>
</feature>
<evidence type="ECO:0000256" key="3">
    <source>
        <dbReference type="ARBA" id="ARBA00022723"/>
    </source>
</evidence>
<gene>
    <name evidence="9" type="ORF">OW763_09725</name>
</gene>
<dbReference type="EMBL" id="JAPQER010000003">
    <property type="protein sequence ID" value="MCY6484617.1"/>
    <property type="molecule type" value="Genomic_DNA"/>
</dbReference>
<keyword evidence="7" id="KW-0472">Membrane</keyword>
<keyword evidence="3" id="KW-0479">Metal-binding</keyword>
<keyword evidence="7" id="KW-1133">Transmembrane helix</keyword>
<dbReference type="InterPro" id="IPR051684">
    <property type="entry name" value="Electron_Trans/Redox"/>
</dbReference>
<organism evidence="9 10">
    <name type="scientific">Clostridium aestuarii</name>
    <dbReference type="NCBI Taxonomy" id="338193"/>
    <lineage>
        <taxon>Bacteria</taxon>
        <taxon>Bacillati</taxon>
        <taxon>Bacillota</taxon>
        <taxon>Clostridia</taxon>
        <taxon>Eubacteriales</taxon>
        <taxon>Clostridiaceae</taxon>
        <taxon>Clostridium</taxon>
    </lineage>
</organism>
<dbReference type="RefSeq" id="WP_268040923.1">
    <property type="nucleotide sequence ID" value="NZ_JAPQER010000003.1"/>
</dbReference>
<sequence>MRKLGPKIRWAILILSFILLVYGGRLFNLNVGLLKLPVFSCPYNTKTFIEGSCLYITEWTDYLAEGFSFAQMGKILMIYGGTFIAILLLGRLWCGYVCPFGFVQDVLYKIKEKLNIRKYTLSQQTRKNLKLLRWGLLVLFVIGVGFCEICPVRFVIPPLNGIATRFEFGLVIAIIVLGISFRSERFFCRICPLGTFIGLFHKFSPIKIKKDCTACTECGICYEACPMDIREIYTEREKDDVTCDECIMCNKCIDNCPEKDALKLTFAGKTIYRSSRENYCKNNVKRMKK</sequence>
<evidence type="ECO:0000256" key="5">
    <source>
        <dbReference type="ARBA" id="ARBA00023004"/>
    </source>
</evidence>
<dbReference type="SUPFAM" id="SSF54862">
    <property type="entry name" value="4Fe-4S ferredoxins"/>
    <property type="match status" value="1"/>
</dbReference>
<dbReference type="PROSITE" id="PS00198">
    <property type="entry name" value="4FE4S_FER_1"/>
    <property type="match status" value="2"/>
</dbReference>
<proteinExistence type="predicted"/>
<name>A0ABT4D0J4_9CLOT</name>
<feature type="domain" description="4Fe-4S ferredoxin-type" evidence="8">
    <location>
        <begin position="237"/>
        <end position="267"/>
    </location>
</feature>
<evidence type="ECO:0000313" key="10">
    <source>
        <dbReference type="Proteomes" id="UP001078443"/>
    </source>
</evidence>